<evidence type="ECO:0000256" key="5">
    <source>
        <dbReference type="ARBA" id="ARBA00016318"/>
    </source>
</evidence>
<dbReference type="GO" id="GO:0000105">
    <property type="term" value="P:L-histidine biosynthetic process"/>
    <property type="evidence" value="ECO:0007669"/>
    <property type="project" value="UniProtKB-UniPathway"/>
</dbReference>
<evidence type="ECO:0000256" key="3">
    <source>
        <dbReference type="ARBA" id="ARBA00011152"/>
    </source>
</evidence>
<evidence type="ECO:0000256" key="10">
    <source>
        <dbReference type="ARBA" id="ARBA00030264"/>
    </source>
</evidence>
<comment type="pathway">
    <text evidence="1">Amino-acid biosynthesis; L-histidine biosynthesis; L-histidine from 5-phospho-alpha-D-ribose 1-diphosphate: step 5/9.</text>
</comment>
<evidence type="ECO:0000256" key="1">
    <source>
        <dbReference type="ARBA" id="ARBA00005091"/>
    </source>
</evidence>
<organism evidence="15 16">
    <name type="scientific">Paremcibacter congregatus</name>
    <dbReference type="NCBI Taxonomy" id="2043170"/>
    <lineage>
        <taxon>Bacteria</taxon>
        <taxon>Pseudomonadati</taxon>
        <taxon>Pseudomonadota</taxon>
        <taxon>Alphaproteobacteria</taxon>
        <taxon>Emcibacterales</taxon>
        <taxon>Emcibacteraceae</taxon>
        <taxon>Paremcibacter</taxon>
    </lineage>
</organism>
<dbReference type="InterPro" id="IPR013785">
    <property type="entry name" value="Aldolase_TIM"/>
</dbReference>
<dbReference type="CDD" id="cd04731">
    <property type="entry name" value="HisF"/>
    <property type="match status" value="1"/>
</dbReference>
<keyword evidence="6 14" id="KW-0028">Amino-acid biosynthesis</keyword>
<dbReference type="InterPro" id="IPR006062">
    <property type="entry name" value="His_biosynth"/>
</dbReference>
<keyword evidence="16" id="KW-1185">Reference proteome</keyword>
<accession>A0A2G4YRB0</accession>
<evidence type="ECO:0000256" key="12">
    <source>
        <dbReference type="ARBA" id="ARBA00032401"/>
    </source>
</evidence>
<dbReference type="InterPro" id="IPR004651">
    <property type="entry name" value="HisF"/>
</dbReference>
<proteinExistence type="inferred from homology"/>
<name>A0A2G4YRB0_9PROT</name>
<evidence type="ECO:0000313" key="15">
    <source>
        <dbReference type="EMBL" id="PHZ84810.1"/>
    </source>
</evidence>
<sequence>MSKKRVIARLDVKNEFVIKGIHLEGLRKVGDPNQLAKNYYGQGIDEIIFMDAVAAYYDRNNLSHIIEKACQDIFVPITVGGGIRSLEDIQTALNSGADKIAVNTKAVQTPDFIKMASQVFGAQCIVSSIDVKRISDQKWEVYVDNGREPTGLDAVAWAQQVEQLGAGEIMLTSIDQEGTKKGFDIELNQIISAAVNIPVISCGGAGTEAHVVGLFQETDVDAAALASVLHYDLLAVNSLKQALRQNEVKVRL</sequence>
<comment type="subunit">
    <text evidence="3">Heterodimer of HisH and HisF.</text>
</comment>
<evidence type="ECO:0000256" key="9">
    <source>
        <dbReference type="ARBA" id="ARBA00025475"/>
    </source>
</evidence>
<evidence type="ECO:0000313" key="16">
    <source>
        <dbReference type="Proteomes" id="UP000229730"/>
    </source>
</evidence>
<dbReference type="RefSeq" id="WP_099472382.1">
    <property type="nucleotide sequence ID" value="NZ_CP041025.1"/>
</dbReference>
<dbReference type="AlphaFoldDB" id="A0A2G4YRB0"/>
<dbReference type="EC" id="4.3.2.10" evidence="4"/>
<evidence type="ECO:0000256" key="6">
    <source>
        <dbReference type="ARBA" id="ARBA00022605"/>
    </source>
</evidence>
<dbReference type="EMBL" id="PDEM01000020">
    <property type="protein sequence ID" value="PHZ84810.1"/>
    <property type="molecule type" value="Genomic_DNA"/>
</dbReference>
<evidence type="ECO:0000256" key="7">
    <source>
        <dbReference type="ARBA" id="ARBA00023102"/>
    </source>
</evidence>
<dbReference type="InterPro" id="IPR050064">
    <property type="entry name" value="IGPS_HisA/HisF"/>
</dbReference>
<dbReference type="UniPathway" id="UPA00031">
    <property type="reaction ID" value="UER00010"/>
</dbReference>
<dbReference type="FunCoup" id="A0A2G4YRB0">
    <property type="interactions" value="570"/>
</dbReference>
<dbReference type="Pfam" id="PF00977">
    <property type="entry name" value="His_biosynth"/>
    <property type="match status" value="1"/>
</dbReference>
<dbReference type="InParanoid" id="A0A2G4YRB0"/>
<dbReference type="GO" id="GO:0000107">
    <property type="term" value="F:imidazoleglycerol-phosphate synthase activity"/>
    <property type="evidence" value="ECO:0007669"/>
    <property type="project" value="InterPro"/>
</dbReference>
<dbReference type="PANTHER" id="PTHR21235">
    <property type="entry name" value="IMIDAZOLE GLYCEROL PHOSPHATE SYNTHASE SUBUNIT HISF/H IGP SYNTHASE SUBUNIT HISF/H"/>
    <property type="match status" value="1"/>
</dbReference>
<evidence type="ECO:0000256" key="4">
    <source>
        <dbReference type="ARBA" id="ARBA00012809"/>
    </source>
</evidence>
<evidence type="ECO:0000256" key="14">
    <source>
        <dbReference type="RuleBase" id="RU003657"/>
    </source>
</evidence>
<evidence type="ECO:0000256" key="13">
    <source>
        <dbReference type="ARBA" id="ARBA00047838"/>
    </source>
</evidence>
<evidence type="ECO:0000256" key="8">
    <source>
        <dbReference type="ARBA" id="ARBA00023239"/>
    </source>
</evidence>
<dbReference type="Proteomes" id="UP000229730">
    <property type="component" value="Unassembled WGS sequence"/>
</dbReference>
<dbReference type="SUPFAM" id="SSF51366">
    <property type="entry name" value="Ribulose-phoshate binding barrel"/>
    <property type="match status" value="1"/>
</dbReference>
<dbReference type="Gene3D" id="3.20.20.70">
    <property type="entry name" value="Aldolase class I"/>
    <property type="match status" value="1"/>
</dbReference>
<comment type="function">
    <text evidence="9">IGPS catalyzes the conversion of PRFAR and glutamine to IGP, AICAR and glutamate. The HisF subunit catalyzes the cyclization activity that produces IGP and AICAR from PRFAR using the ammonia provided by the HisH subunit.</text>
</comment>
<protein>
    <recommendedName>
        <fullName evidence="5">Imidazole glycerol phosphate synthase subunit HisF</fullName>
        <ecNumber evidence="4">4.3.2.10</ecNumber>
    </recommendedName>
    <alternativeName>
        <fullName evidence="10">IGP synthase cyclase subunit</fullName>
    </alternativeName>
    <alternativeName>
        <fullName evidence="11">IGP synthase subunit HisF</fullName>
    </alternativeName>
    <alternativeName>
        <fullName evidence="12">ImGP synthase subunit HisF</fullName>
    </alternativeName>
</protein>
<dbReference type="InterPro" id="IPR011060">
    <property type="entry name" value="RibuloseP-bd_barrel"/>
</dbReference>
<comment type="similarity">
    <text evidence="2 14">Belongs to the HisA/HisF family.</text>
</comment>
<evidence type="ECO:0000256" key="11">
    <source>
        <dbReference type="ARBA" id="ARBA00031409"/>
    </source>
</evidence>
<keyword evidence="7 14" id="KW-0368">Histidine biosynthesis</keyword>
<comment type="catalytic activity">
    <reaction evidence="13">
        <text>5-[(5-phospho-1-deoxy-D-ribulos-1-ylimino)methylamino]-1-(5-phospho-beta-D-ribosyl)imidazole-4-carboxamide + L-glutamine = D-erythro-1-(imidazol-4-yl)glycerol 3-phosphate + 5-amino-1-(5-phospho-beta-D-ribosyl)imidazole-4-carboxamide + L-glutamate + H(+)</text>
        <dbReference type="Rhea" id="RHEA:24793"/>
        <dbReference type="ChEBI" id="CHEBI:15378"/>
        <dbReference type="ChEBI" id="CHEBI:29985"/>
        <dbReference type="ChEBI" id="CHEBI:58278"/>
        <dbReference type="ChEBI" id="CHEBI:58359"/>
        <dbReference type="ChEBI" id="CHEBI:58475"/>
        <dbReference type="ChEBI" id="CHEBI:58525"/>
        <dbReference type="EC" id="4.3.2.10"/>
    </reaction>
</comment>
<dbReference type="OrthoDB" id="9781903at2"/>
<keyword evidence="8" id="KW-0456">Lyase</keyword>
<dbReference type="PANTHER" id="PTHR21235:SF2">
    <property type="entry name" value="IMIDAZOLE GLYCEROL PHOSPHATE SYNTHASE HISHF"/>
    <property type="match status" value="1"/>
</dbReference>
<evidence type="ECO:0000256" key="2">
    <source>
        <dbReference type="ARBA" id="ARBA00009667"/>
    </source>
</evidence>
<reference evidence="15 16" key="1">
    <citation type="submission" date="2017-10" db="EMBL/GenBank/DDBJ databases">
        <title>Frigbacter circumglobatus gen. nov. sp. nov., isolated from sediment cultured in situ.</title>
        <authorList>
            <person name="Zhao Z."/>
        </authorList>
    </citation>
    <scope>NUCLEOTIDE SEQUENCE [LARGE SCALE GENOMIC DNA]</scope>
    <source>
        <strain evidence="15 16">ZYL</strain>
    </source>
</reference>
<gene>
    <name evidence="15" type="ORF">CRD36_08760</name>
</gene>
<dbReference type="GO" id="GO:0016829">
    <property type="term" value="F:lyase activity"/>
    <property type="evidence" value="ECO:0007669"/>
    <property type="project" value="UniProtKB-KW"/>
</dbReference>
<comment type="caution">
    <text evidence="15">The sequence shown here is derived from an EMBL/GenBank/DDBJ whole genome shotgun (WGS) entry which is preliminary data.</text>
</comment>